<gene>
    <name evidence="1" type="ORF">OSB1V03_LOCUS3442</name>
</gene>
<protein>
    <submittedName>
        <fullName evidence="1">Uncharacterized protein</fullName>
    </submittedName>
</protein>
<dbReference type="EMBL" id="OC855970">
    <property type="protein sequence ID" value="CAD7622981.1"/>
    <property type="molecule type" value="Genomic_DNA"/>
</dbReference>
<evidence type="ECO:0000313" key="2">
    <source>
        <dbReference type="Proteomes" id="UP000759131"/>
    </source>
</evidence>
<proteinExistence type="predicted"/>
<keyword evidence="2" id="KW-1185">Reference proteome</keyword>
<sequence length="85" mass="9582">MLCHSLSIIHVNMRKLVYFVHLPCKNVQCNNGVNVCYIFESIHTLWPSAIITGDHIYAVVQIAGQFVGVVGQREPTGDTTDYYIE</sequence>
<organism evidence="1">
    <name type="scientific">Medioppia subpectinata</name>
    <dbReference type="NCBI Taxonomy" id="1979941"/>
    <lineage>
        <taxon>Eukaryota</taxon>
        <taxon>Metazoa</taxon>
        <taxon>Ecdysozoa</taxon>
        <taxon>Arthropoda</taxon>
        <taxon>Chelicerata</taxon>
        <taxon>Arachnida</taxon>
        <taxon>Acari</taxon>
        <taxon>Acariformes</taxon>
        <taxon>Sarcoptiformes</taxon>
        <taxon>Oribatida</taxon>
        <taxon>Brachypylina</taxon>
        <taxon>Oppioidea</taxon>
        <taxon>Oppiidae</taxon>
        <taxon>Medioppia</taxon>
    </lineage>
</organism>
<dbReference type="AlphaFoldDB" id="A0A7R9KHK0"/>
<dbReference type="Proteomes" id="UP000759131">
    <property type="component" value="Unassembled WGS sequence"/>
</dbReference>
<reference evidence="1" key="1">
    <citation type="submission" date="2020-11" db="EMBL/GenBank/DDBJ databases">
        <authorList>
            <person name="Tran Van P."/>
        </authorList>
    </citation>
    <scope>NUCLEOTIDE SEQUENCE</scope>
</reference>
<accession>A0A7R9KHK0</accession>
<dbReference type="EMBL" id="CAJPIZ010001395">
    <property type="protein sequence ID" value="CAG2103411.1"/>
    <property type="molecule type" value="Genomic_DNA"/>
</dbReference>
<name>A0A7R9KHK0_9ACAR</name>
<evidence type="ECO:0000313" key="1">
    <source>
        <dbReference type="EMBL" id="CAD7622981.1"/>
    </source>
</evidence>